<organism evidence="1">
    <name type="scientific">hydrothermal vent metagenome</name>
    <dbReference type="NCBI Taxonomy" id="652676"/>
    <lineage>
        <taxon>unclassified sequences</taxon>
        <taxon>metagenomes</taxon>
        <taxon>ecological metagenomes</taxon>
    </lineage>
</organism>
<dbReference type="AlphaFoldDB" id="A0A3B0ZZU1"/>
<dbReference type="Gene3D" id="2.60.40.10">
    <property type="entry name" value="Immunoglobulins"/>
    <property type="match status" value="1"/>
</dbReference>
<gene>
    <name evidence="1" type="ORF">MNBD_GAMMA16-578</name>
</gene>
<dbReference type="InterPro" id="IPR013783">
    <property type="entry name" value="Ig-like_fold"/>
</dbReference>
<dbReference type="EMBL" id="UOFO01000109">
    <property type="protein sequence ID" value="VAW87004.1"/>
    <property type="molecule type" value="Genomic_DNA"/>
</dbReference>
<evidence type="ECO:0000313" key="1">
    <source>
        <dbReference type="EMBL" id="VAW87004.1"/>
    </source>
</evidence>
<protein>
    <recommendedName>
        <fullName evidence="2">Right handed beta helix domain-containing protein</fullName>
    </recommendedName>
</protein>
<dbReference type="SUPFAM" id="SSF51126">
    <property type="entry name" value="Pectin lyase-like"/>
    <property type="match status" value="1"/>
</dbReference>
<dbReference type="InterPro" id="IPR011050">
    <property type="entry name" value="Pectin_lyase_fold/virulence"/>
</dbReference>
<proteinExistence type="predicted"/>
<accession>A0A3B0ZZU1</accession>
<reference evidence="1" key="1">
    <citation type="submission" date="2018-06" db="EMBL/GenBank/DDBJ databases">
        <authorList>
            <person name="Zhirakovskaya E."/>
        </authorList>
    </citation>
    <scope>NUCLEOTIDE SEQUENCE</scope>
</reference>
<evidence type="ECO:0008006" key="2">
    <source>
        <dbReference type="Google" id="ProtNLM"/>
    </source>
</evidence>
<name>A0A3B0ZZU1_9ZZZZ</name>
<sequence length="624" mass="67103">MFLSLFKSIKILFFIPVGLIFFSTFVLAAPPKLNFSDLITGPSTGINDGKGSGTIVTIWGQYLGNTQSNSKVIFIDSSGAKKDTYVYYWKNSNGSLPGGPANLYESHKMQEVAFSIPQSAKGSGSIQIIVNGVISNTLPFTVRNGAIYHVMKNGNDSDGNGSFSKPWASIDKALNNIDDPGSIMYVHDSLSTGDPSTKRAIYWNKRSAASGYSNQSGIIAYPNSQPVAIGRTGIVNYRTTGQVISKFSIFTSNCDEGANGQPINCATNPSKFTMGLQTSAYGRGVGNKLSDREGGCASGSAAAITGNNLSRDRVSGYQVLGNEVYEYGCAGTAKFQHTTYLSIRSGSDNNQVDPWRFGWNYLHNNDAKNGIHQYDENNTGLECGSPNGTVIINDNVIINQGGSAINVGANCPWTNDFEIYNNVIKNAGLAADWDGIDPGTSNGPYTAAITAQDGGLMGNLRIYHNTIYSWNDDDQDNGTKACLGLLGSQDNVSILWDNNICYTEKDKPFVKNNWNGVQLLDNVSGDNNTWFYAGSNAKKAIPPAWDKKSKTDDPLITLFNSQMRVSADSPLFQSSLSTLSHDVYGTPRLKNAATVGAIESVFSLLPPPVVPIARPGPPSNVLVR</sequence>